<comment type="caution">
    <text evidence="1">The sequence shown here is derived from an EMBL/GenBank/DDBJ whole genome shotgun (WGS) entry which is preliminary data.</text>
</comment>
<evidence type="ECO:0000313" key="2">
    <source>
        <dbReference type="Proteomes" id="UP000276133"/>
    </source>
</evidence>
<accession>A0A3M7S9R9</accession>
<proteinExistence type="predicted"/>
<evidence type="ECO:0000313" key="1">
    <source>
        <dbReference type="EMBL" id="RNA32328.1"/>
    </source>
</evidence>
<name>A0A3M7S9R9_BRAPC</name>
<dbReference type="EMBL" id="REGN01001817">
    <property type="protein sequence ID" value="RNA32328.1"/>
    <property type="molecule type" value="Genomic_DNA"/>
</dbReference>
<protein>
    <submittedName>
        <fullName evidence="1">Uncharacterized protein</fullName>
    </submittedName>
</protein>
<dbReference type="Proteomes" id="UP000276133">
    <property type="component" value="Unassembled WGS sequence"/>
</dbReference>
<sequence length="102" mass="11231">MRPPAPRHAQTADTRALSCFCCHTSSSLSRSSFNWDILASICWSLISLPFSTALRKLSSRDSSSDLCSEWRSSSASACDTSFACSSLLITLLISVYQLMRSR</sequence>
<dbReference type="AlphaFoldDB" id="A0A3M7S9R9"/>
<organism evidence="1 2">
    <name type="scientific">Brachionus plicatilis</name>
    <name type="common">Marine rotifer</name>
    <name type="synonym">Brachionus muelleri</name>
    <dbReference type="NCBI Taxonomy" id="10195"/>
    <lineage>
        <taxon>Eukaryota</taxon>
        <taxon>Metazoa</taxon>
        <taxon>Spiralia</taxon>
        <taxon>Gnathifera</taxon>
        <taxon>Rotifera</taxon>
        <taxon>Eurotatoria</taxon>
        <taxon>Monogononta</taxon>
        <taxon>Pseudotrocha</taxon>
        <taxon>Ploima</taxon>
        <taxon>Brachionidae</taxon>
        <taxon>Brachionus</taxon>
    </lineage>
</organism>
<reference evidence="1 2" key="1">
    <citation type="journal article" date="2018" name="Sci. Rep.">
        <title>Genomic signatures of local adaptation to the degree of environmental predictability in rotifers.</title>
        <authorList>
            <person name="Franch-Gras L."/>
            <person name="Hahn C."/>
            <person name="Garcia-Roger E.M."/>
            <person name="Carmona M.J."/>
            <person name="Serra M."/>
            <person name="Gomez A."/>
        </authorList>
    </citation>
    <scope>NUCLEOTIDE SEQUENCE [LARGE SCALE GENOMIC DNA]</scope>
    <source>
        <strain evidence="1">HYR1</strain>
    </source>
</reference>
<gene>
    <name evidence="1" type="ORF">BpHYR1_012260</name>
</gene>
<keyword evidence="2" id="KW-1185">Reference proteome</keyword>